<dbReference type="GO" id="GO:0016485">
    <property type="term" value="P:protein processing"/>
    <property type="evidence" value="ECO:0007669"/>
    <property type="project" value="InterPro"/>
</dbReference>
<dbReference type="InterPro" id="IPR039245">
    <property type="entry name" value="TYSND1/DEG15"/>
</dbReference>
<dbReference type="FunFam" id="2.40.10.10:FF:000096">
    <property type="entry name" value="Glyoxysomal processing protease glyoxysomal"/>
    <property type="match status" value="1"/>
</dbReference>
<dbReference type="GO" id="GO:0005777">
    <property type="term" value="C:peroxisome"/>
    <property type="evidence" value="ECO:0007669"/>
    <property type="project" value="InterPro"/>
</dbReference>
<gene>
    <name evidence="2" type="ORF">IFM89_027215</name>
</gene>
<dbReference type="PANTHER" id="PTHR21004:SF0">
    <property type="entry name" value="PEROXISOMAL LEADER PEPTIDE-PROCESSING PROTEASE"/>
    <property type="match status" value="1"/>
</dbReference>
<dbReference type="GO" id="GO:0004252">
    <property type="term" value="F:serine-type endopeptidase activity"/>
    <property type="evidence" value="ECO:0007669"/>
    <property type="project" value="InterPro"/>
</dbReference>
<dbReference type="AlphaFoldDB" id="A0A835LEP3"/>
<keyword evidence="3" id="KW-1185">Reference proteome</keyword>
<evidence type="ECO:0000313" key="2">
    <source>
        <dbReference type="EMBL" id="KAF9589687.1"/>
    </source>
</evidence>
<accession>A0A835LEP3</accession>
<dbReference type="Proteomes" id="UP000631114">
    <property type="component" value="Unassembled WGS sequence"/>
</dbReference>
<feature type="region of interest" description="Disordered" evidence="1">
    <location>
        <begin position="786"/>
        <end position="805"/>
    </location>
</feature>
<evidence type="ECO:0008006" key="4">
    <source>
        <dbReference type="Google" id="ProtNLM"/>
    </source>
</evidence>
<organism evidence="2 3">
    <name type="scientific">Coptis chinensis</name>
    <dbReference type="NCBI Taxonomy" id="261450"/>
    <lineage>
        <taxon>Eukaryota</taxon>
        <taxon>Viridiplantae</taxon>
        <taxon>Streptophyta</taxon>
        <taxon>Embryophyta</taxon>
        <taxon>Tracheophyta</taxon>
        <taxon>Spermatophyta</taxon>
        <taxon>Magnoliopsida</taxon>
        <taxon>Ranunculales</taxon>
        <taxon>Ranunculaceae</taxon>
        <taxon>Coptidoideae</taxon>
        <taxon>Coptis</taxon>
    </lineage>
</organism>
<dbReference type="EMBL" id="JADFTS010000009">
    <property type="protein sequence ID" value="KAF9589687.1"/>
    <property type="molecule type" value="Genomic_DNA"/>
</dbReference>
<comment type="caution">
    <text evidence="2">The sequence shown here is derived from an EMBL/GenBank/DDBJ whole genome shotgun (WGS) entry which is preliminary data.</text>
</comment>
<dbReference type="InterPro" id="IPR009003">
    <property type="entry name" value="Peptidase_S1_PA"/>
</dbReference>
<dbReference type="Gene3D" id="2.40.10.10">
    <property type="entry name" value="Trypsin-like serine proteases"/>
    <property type="match status" value="2"/>
</dbReference>
<evidence type="ECO:0000256" key="1">
    <source>
        <dbReference type="SAM" id="MobiDB-lite"/>
    </source>
</evidence>
<dbReference type="Pfam" id="PF13365">
    <property type="entry name" value="Trypsin_2"/>
    <property type="match status" value="1"/>
</dbReference>
<evidence type="ECO:0000313" key="3">
    <source>
        <dbReference type="Proteomes" id="UP000631114"/>
    </source>
</evidence>
<proteinExistence type="predicted"/>
<reference evidence="2 3" key="1">
    <citation type="submission" date="2020-10" db="EMBL/GenBank/DDBJ databases">
        <title>The Coptis chinensis genome and diversification of protoberbering-type alkaloids.</title>
        <authorList>
            <person name="Wang B."/>
            <person name="Shu S."/>
            <person name="Song C."/>
            <person name="Liu Y."/>
        </authorList>
    </citation>
    <scope>NUCLEOTIDE SEQUENCE [LARGE SCALE GENOMIC DNA]</scope>
    <source>
        <strain evidence="2">HL-2020</strain>
        <tissue evidence="2">Leaf</tissue>
    </source>
</reference>
<protein>
    <recommendedName>
        <fullName evidence="4">Glyoxysomal processing protease, glyoxysomal</fullName>
    </recommendedName>
</protein>
<feature type="region of interest" description="Disordered" evidence="1">
    <location>
        <begin position="746"/>
        <end position="768"/>
    </location>
</feature>
<dbReference type="InterPro" id="IPR043504">
    <property type="entry name" value="Peptidase_S1_PA_chymotrypsin"/>
</dbReference>
<dbReference type="SUPFAM" id="SSF50494">
    <property type="entry name" value="Trypsin-like serine proteases"/>
    <property type="match status" value="2"/>
</dbReference>
<name>A0A835LEP3_9MAGN</name>
<feature type="compositionally biased region" description="Polar residues" evidence="1">
    <location>
        <begin position="796"/>
        <end position="805"/>
    </location>
</feature>
<dbReference type="PANTHER" id="PTHR21004">
    <property type="entry name" value="SERINE PROTEASE-RELATED"/>
    <property type="match status" value="1"/>
</dbReference>
<dbReference type="OrthoDB" id="17845at2759"/>
<sequence length="805" mass="87668">MELPQVVELARKFAVMVRTHGPDPKGLKMQEHAFHRRSRSGKTAISASGMLLPEFCGRPLIGTHIQDGHDASAVVVTVASIVEPFVLPQYRDKSLKLVVPELIPGAQIDVMVEVDVPASSFALQSVIEATRGYPEVSSWEVGWSLASLNNSPQALMDGHQTEFHPRPFYAVLMNGVNMEICVGGSYVNPSSLISKLSCWWTCFQLIQVGHDIRYPLEKPSHSGKSKSRNPNIAMSTIRVAFLGVPSLTTEGLPNINISRSNKRGDLLLAMGSPFGLLSPAHFINRYIHQASPLSALDLPFPNLCIETRMANCFSYIGIETFMYWHHHVLLIVGMEGGPIFSEHAEFIGILNRPLRVIASGAEIQLVIPWEAIALALSDLLQNGAPKEGVVSNIEKINALGNECSTNCPQSNRALNFVTKKQDCHHLLALRIEKAIASVALVTVGEGTWASGVVLNNNGLILTNAHLLEPGRFHKTNVQGSDVPTSDSFALSFQSCASVLQEESEGQQERQSLLPNLVNNSNTSLGDDPGGYKLGSYKSFKRICVRLDHMNPWIWCDAKVVYISNGPLDIALLQLESFPKNVCPIVPDFTCPSPGSKAYVIGHGLFGPRSGEKHSAPPLQYLSPSVCSGVVARVVKSQGHIHPIEPGSEKTTTKYLPAMLETTASVYGGGSGGAIVNSNGEMIGLVTSNARFGKGHVIPQMNFSIPCAALEPVFKFSEDMQDISVLQDLDRPDEHLSTVWALTPPESPRKVPPFLRQPESLQENNTEKKGSRFAKFIAERNGEVFLGSNHHMKEGNTSKGLISSKL</sequence>